<protein>
    <submittedName>
        <fullName evidence="1">DNA binding protein with helix-turn-helix domain</fullName>
    </submittedName>
</protein>
<dbReference type="STRING" id="571915.CMUST_01110"/>
<name>A0A0G3H0E2_9CORY</name>
<dbReference type="KEGG" id="cmv:CMUST_01110"/>
<dbReference type="PATRIC" id="fig|571915.4.peg.226"/>
<gene>
    <name evidence="1" type="ORF">CMUST_01110</name>
</gene>
<keyword evidence="2" id="KW-1185">Reference proteome</keyword>
<reference evidence="1 2" key="1">
    <citation type="journal article" date="2015" name="Genome Announc.">
        <title>Complete Genome Sequence of the Type Strain Corynebacterium mustelae DSM 45274, Isolated from Various Tissues of a Male Ferret with Lethal Sepsis.</title>
        <authorList>
            <person name="Ruckert C."/>
            <person name="Eimer J."/>
            <person name="Winkler A."/>
            <person name="Tauch A."/>
        </authorList>
    </citation>
    <scope>NUCLEOTIDE SEQUENCE [LARGE SCALE GENOMIC DNA]</scope>
    <source>
        <strain evidence="1 2">DSM 45274</strain>
    </source>
</reference>
<evidence type="ECO:0000313" key="2">
    <source>
        <dbReference type="Proteomes" id="UP000035199"/>
    </source>
</evidence>
<proteinExistence type="predicted"/>
<organism evidence="1 2">
    <name type="scientific">Corynebacterium mustelae</name>
    <dbReference type="NCBI Taxonomy" id="571915"/>
    <lineage>
        <taxon>Bacteria</taxon>
        <taxon>Bacillati</taxon>
        <taxon>Actinomycetota</taxon>
        <taxon>Actinomycetes</taxon>
        <taxon>Mycobacteriales</taxon>
        <taxon>Corynebacteriaceae</taxon>
        <taxon>Corynebacterium</taxon>
    </lineage>
</organism>
<dbReference type="Proteomes" id="UP000035199">
    <property type="component" value="Chromosome"/>
</dbReference>
<reference evidence="2" key="2">
    <citation type="submission" date="2015-05" db="EMBL/GenBank/DDBJ databases">
        <title>Complete genome sequence of Corynebacterium mustelae DSM 45274, isolated from various tissues of a male ferret with lethal sepsis.</title>
        <authorList>
            <person name="Ruckert C."/>
            <person name="Albersmeier A."/>
            <person name="Winkler A."/>
            <person name="Tauch A."/>
        </authorList>
    </citation>
    <scope>NUCLEOTIDE SEQUENCE [LARGE SCALE GENOMIC DNA]</scope>
    <source>
        <strain evidence="2">DSM 45274</strain>
    </source>
</reference>
<evidence type="ECO:0000313" key="1">
    <source>
        <dbReference type="EMBL" id="AKK04572.1"/>
    </source>
</evidence>
<sequence>MCEVTCRHLEKGYDMKSITKMYLSVSELAAMSPYSAARIRRFCREGSLKSTRRPAGPGGGKNTMFLIRPEDFKSFMESRSGGGV</sequence>
<dbReference type="EMBL" id="CP011542">
    <property type="protein sequence ID" value="AKK04572.1"/>
    <property type="molecule type" value="Genomic_DNA"/>
</dbReference>
<accession>A0A0G3H0E2</accession>
<dbReference type="AlphaFoldDB" id="A0A0G3H0E2"/>